<evidence type="ECO:0000313" key="2">
    <source>
        <dbReference type="EMBL" id="CAL1546363.1"/>
    </source>
</evidence>
<dbReference type="PROSITE" id="PS50835">
    <property type="entry name" value="IG_LIKE"/>
    <property type="match status" value="1"/>
</dbReference>
<accession>A0AAV2II71</accession>
<reference evidence="2 3" key="1">
    <citation type="submission" date="2024-04" db="EMBL/GenBank/DDBJ databases">
        <authorList>
            <consortium name="Genoscope - CEA"/>
            <person name="William W."/>
        </authorList>
    </citation>
    <scope>NUCLEOTIDE SEQUENCE [LARGE SCALE GENOMIC DNA]</scope>
</reference>
<dbReference type="SUPFAM" id="SSF48726">
    <property type="entry name" value="Immunoglobulin"/>
    <property type="match status" value="1"/>
</dbReference>
<dbReference type="Proteomes" id="UP001497497">
    <property type="component" value="Unassembled WGS sequence"/>
</dbReference>
<dbReference type="InterPro" id="IPR036179">
    <property type="entry name" value="Ig-like_dom_sf"/>
</dbReference>
<keyword evidence="3" id="KW-1185">Reference proteome</keyword>
<protein>
    <recommendedName>
        <fullName evidence="1">Ig-like domain-containing protein</fullName>
    </recommendedName>
</protein>
<evidence type="ECO:0000313" key="3">
    <source>
        <dbReference type="Proteomes" id="UP001497497"/>
    </source>
</evidence>
<feature type="non-terminal residue" evidence="2">
    <location>
        <position position="125"/>
    </location>
</feature>
<evidence type="ECO:0000259" key="1">
    <source>
        <dbReference type="PROSITE" id="PS50835"/>
    </source>
</evidence>
<dbReference type="AlphaFoldDB" id="A0AAV2II71"/>
<organism evidence="2 3">
    <name type="scientific">Lymnaea stagnalis</name>
    <name type="common">Great pond snail</name>
    <name type="synonym">Helix stagnalis</name>
    <dbReference type="NCBI Taxonomy" id="6523"/>
    <lineage>
        <taxon>Eukaryota</taxon>
        <taxon>Metazoa</taxon>
        <taxon>Spiralia</taxon>
        <taxon>Lophotrochozoa</taxon>
        <taxon>Mollusca</taxon>
        <taxon>Gastropoda</taxon>
        <taxon>Heterobranchia</taxon>
        <taxon>Euthyneura</taxon>
        <taxon>Panpulmonata</taxon>
        <taxon>Hygrophila</taxon>
        <taxon>Lymnaeoidea</taxon>
        <taxon>Lymnaeidae</taxon>
        <taxon>Lymnaea</taxon>
    </lineage>
</organism>
<gene>
    <name evidence="2" type="ORF">GSLYS_00019740001</name>
</gene>
<dbReference type="InterPro" id="IPR007110">
    <property type="entry name" value="Ig-like_dom"/>
</dbReference>
<sequence>IIPDGRQWVIEASDGRGSVDPENNRASIKLTLYVPDAQCADTGLYSCHASFRPAGGVSVAGRSQNLTSKAKTDVPVLTLDHHNGKAPDSSNNTEGQPVKLTCSFEGPDGLAIVWLVGPIRGPNFV</sequence>
<feature type="non-terminal residue" evidence="2">
    <location>
        <position position="1"/>
    </location>
</feature>
<dbReference type="EMBL" id="CAXITT010000803">
    <property type="protein sequence ID" value="CAL1546363.1"/>
    <property type="molecule type" value="Genomic_DNA"/>
</dbReference>
<comment type="caution">
    <text evidence="2">The sequence shown here is derived from an EMBL/GenBank/DDBJ whole genome shotgun (WGS) entry which is preliminary data.</text>
</comment>
<proteinExistence type="predicted"/>
<feature type="domain" description="Ig-like" evidence="1">
    <location>
        <begin position="75"/>
        <end position="115"/>
    </location>
</feature>
<name>A0AAV2II71_LYMST</name>